<dbReference type="InterPro" id="IPR014756">
    <property type="entry name" value="Ig_E-set"/>
</dbReference>
<dbReference type="SUPFAM" id="SSF81296">
    <property type="entry name" value="E set domains"/>
    <property type="match status" value="1"/>
</dbReference>
<feature type="chain" id="PRO_5036935587" evidence="1">
    <location>
        <begin position="30"/>
        <end position="758"/>
    </location>
</feature>
<keyword evidence="1" id="KW-0732">Signal</keyword>
<accession>A0A956SHD5</accession>
<dbReference type="Gene3D" id="2.60.40.10">
    <property type="entry name" value="Immunoglobulins"/>
    <property type="match status" value="1"/>
</dbReference>
<protein>
    <submittedName>
        <fullName evidence="3">IPT/TIG domain-containing protein</fullName>
    </submittedName>
</protein>
<organism evidence="3 4">
    <name type="scientific">Eiseniibacteriota bacterium</name>
    <dbReference type="NCBI Taxonomy" id="2212470"/>
    <lineage>
        <taxon>Bacteria</taxon>
        <taxon>Candidatus Eiseniibacteriota</taxon>
    </lineage>
</organism>
<evidence type="ECO:0000259" key="2">
    <source>
        <dbReference type="Pfam" id="PF01833"/>
    </source>
</evidence>
<feature type="domain" description="IPT/TIG" evidence="2">
    <location>
        <begin position="516"/>
        <end position="582"/>
    </location>
</feature>
<dbReference type="InterPro" id="IPR002909">
    <property type="entry name" value="IPT_dom"/>
</dbReference>
<dbReference type="AlphaFoldDB" id="A0A956SHD5"/>
<feature type="signal peptide" evidence="1">
    <location>
        <begin position="1"/>
        <end position="29"/>
    </location>
</feature>
<dbReference type="Pfam" id="PF01833">
    <property type="entry name" value="TIG"/>
    <property type="match status" value="1"/>
</dbReference>
<name>A0A956SHD5_UNCEI</name>
<gene>
    <name evidence="3" type="ORF">KDA27_21235</name>
</gene>
<evidence type="ECO:0000313" key="4">
    <source>
        <dbReference type="Proteomes" id="UP000739538"/>
    </source>
</evidence>
<dbReference type="Proteomes" id="UP000739538">
    <property type="component" value="Unassembled WGS sequence"/>
</dbReference>
<comment type="caution">
    <text evidence="3">The sequence shown here is derived from an EMBL/GenBank/DDBJ whole genome shotgun (WGS) entry which is preliminary data.</text>
</comment>
<dbReference type="PROSITE" id="PS51257">
    <property type="entry name" value="PROKAR_LIPOPROTEIN"/>
    <property type="match status" value="1"/>
</dbReference>
<dbReference type="EMBL" id="JAGQHS010000162">
    <property type="protein sequence ID" value="MCA9758333.1"/>
    <property type="molecule type" value="Genomic_DNA"/>
</dbReference>
<reference evidence="3" key="1">
    <citation type="submission" date="2020-04" db="EMBL/GenBank/DDBJ databases">
        <authorList>
            <person name="Zhang T."/>
        </authorList>
    </citation>
    <scope>NUCLEOTIDE SEQUENCE</scope>
    <source>
        <strain evidence="3">HKST-UBA02</strain>
    </source>
</reference>
<dbReference type="InterPro" id="IPR013783">
    <property type="entry name" value="Ig-like_fold"/>
</dbReference>
<proteinExistence type="predicted"/>
<evidence type="ECO:0000313" key="3">
    <source>
        <dbReference type="EMBL" id="MCA9758333.1"/>
    </source>
</evidence>
<reference evidence="3" key="2">
    <citation type="journal article" date="2021" name="Microbiome">
        <title>Successional dynamics and alternative stable states in a saline activated sludge microbial community over 9 years.</title>
        <authorList>
            <person name="Wang Y."/>
            <person name="Ye J."/>
            <person name="Ju F."/>
            <person name="Liu L."/>
            <person name="Boyd J.A."/>
            <person name="Deng Y."/>
            <person name="Parks D.H."/>
            <person name="Jiang X."/>
            <person name="Yin X."/>
            <person name="Woodcroft B.J."/>
            <person name="Tyson G.W."/>
            <person name="Hugenholtz P."/>
            <person name="Polz M.F."/>
            <person name="Zhang T."/>
        </authorList>
    </citation>
    <scope>NUCLEOTIDE SEQUENCE</scope>
    <source>
        <strain evidence="3">HKST-UBA02</strain>
    </source>
</reference>
<sequence>MFAKPIARRLASPVSCFLASLLVTLPVLFSACSSREEVPTDPGGEEPLDSITATVDETGGVVALEDGTAVVFPAGAVSAPLDVTLEKLEPSTWFEGTGEQEMAVVRTTAAVSQFDANVEIRFPLPEGMSAADTSGVYIGVIDEESGAVEMETSSVRMIEGVPFAVVETNHFTSRLCEWFFGQDPPASALLSVPYFNQGSSPYCWAVTVQTVTQAVNYQDLRSAMDVIGAAGIDEQGISDVGYRTNSAIASIVKYRTGVAPTRKLWDYVNNTQMRDYLWREIGVNHHPVGLFVGKWSHAVTVVGYDGSTFKIHDPASVSTGQIGYTSKAWNEFVDGMDIGDKLVTMVVSKPLSTSNERITASWLPDAFEFTKPRYGEDMPAIYRYQWDYREEDGYSLRNPATDEVADPLPGEVEIFRVNGDLQLANSSRTASTDVGVYVDITALGDPPSGVGRLSTYHEATLGPNSTKTIHLDDTPVDEFRYNTSEEEDYVLSAIVRVGGNTVDWQSVEFTIAPVVPEITSVTPSTAAVGDQVTIRGTKLGYLPKNNEIIFNGTAAVEVVSWADSNIVVVVPEGATTGPLKEKRGEVDSNSVDFTVSESTTLSGSVGVSYGDEVIDHATITVTGTWTLQAEGAVLDYYIPETRHYSWYVRKDAPGTLELSFSASIAPSEVTMDSGGKIVFQAIEWEYTTTASGSSFPWSESGSDGSNSLSFTVQTFDDLLCSNPYFAVYGDVYDAEGNLVASRAFLNGRTAAVFCVKPQ</sequence>
<evidence type="ECO:0000256" key="1">
    <source>
        <dbReference type="SAM" id="SignalP"/>
    </source>
</evidence>